<dbReference type="GO" id="GO:0004497">
    <property type="term" value="F:monooxygenase activity"/>
    <property type="evidence" value="ECO:0007669"/>
    <property type="project" value="UniProtKB-KW"/>
</dbReference>
<accession>A0AB34FJL2</accession>
<keyword evidence="1" id="KW-0503">Monooxygenase</keyword>
<proteinExistence type="predicted"/>
<sequence length="188" mass="21319">MLPNSQEACDLPDMGISTFEISKILKEPALNPFSKLDLEFLGLSCVPELLQHILLPFRSKATLKILHIRQSAYDLRRYASWALKPSEHFSAGYPNSEFVFRDKFHDFLKWVFGPDGIRSLHMIVFGDFAYGGRIAQKNVLLCRDFGGNKGFRVVNAVDAEWIEVRDEYRSTIEACPTEPILGETCGMA</sequence>
<organism evidence="1 2">
    <name type="scientific">Purpureocillium lavendulum</name>
    <dbReference type="NCBI Taxonomy" id="1247861"/>
    <lineage>
        <taxon>Eukaryota</taxon>
        <taxon>Fungi</taxon>
        <taxon>Dikarya</taxon>
        <taxon>Ascomycota</taxon>
        <taxon>Pezizomycotina</taxon>
        <taxon>Sordariomycetes</taxon>
        <taxon>Hypocreomycetidae</taxon>
        <taxon>Hypocreales</taxon>
        <taxon>Ophiocordycipitaceae</taxon>
        <taxon>Purpureocillium</taxon>
    </lineage>
</organism>
<evidence type="ECO:0000313" key="2">
    <source>
        <dbReference type="Proteomes" id="UP001163105"/>
    </source>
</evidence>
<reference evidence="1" key="1">
    <citation type="submission" date="2023-01" db="EMBL/GenBank/DDBJ databases">
        <title>The growth and conidiation of Purpureocillium lavendulum are regulated by nitrogen source and histone H3K14 acetylation.</title>
        <authorList>
            <person name="Tang P."/>
            <person name="Han J."/>
            <person name="Zhang C."/>
            <person name="Tang P."/>
            <person name="Qi F."/>
            <person name="Zhang K."/>
            <person name="Liang L."/>
        </authorList>
    </citation>
    <scope>NUCLEOTIDE SEQUENCE</scope>
    <source>
        <strain evidence="1">YMF1.00683</strain>
    </source>
</reference>
<keyword evidence="1" id="KW-0560">Oxidoreductase</keyword>
<dbReference type="AlphaFoldDB" id="A0AB34FJL2"/>
<dbReference type="Proteomes" id="UP001163105">
    <property type="component" value="Unassembled WGS sequence"/>
</dbReference>
<comment type="caution">
    <text evidence="1">The sequence shown here is derived from an EMBL/GenBank/DDBJ whole genome shotgun (WGS) entry which is preliminary data.</text>
</comment>
<gene>
    <name evidence="1" type="ORF">O9K51_08538</name>
</gene>
<evidence type="ECO:0000313" key="1">
    <source>
        <dbReference type="EMBL" id="KAJ6439130.1"/>
    </source>
</evidence>
<name>A0AB34FJL2_9HYPO</name>
<protein>
    <submittedName>
        <fullName evidence="1">Dimethylaniline monooxygenase</fullName>
    </submittedName>
</protein>
<dbReference type="EMBL" id="JAQHRD010000007">
    <property type="protein sequence ID" value="KAJ6439130.1"/>
    <property type="molecule type" value="Genomic_DNA"/>
</dbReference>
<keyword evidence="2" id="KW-1185">Reference proteome</keyword>